<keyword evidence="3 7" id="KW-0677">Repeat</keyword>
<feature type="domain" description="EGF-like" evidence="11">
    <location>
        <begin position="230"/>
        <end position="267"/>
    </location>
</feature>
<evidence type="ECO:0000256" key="7">
    <source>
        <dbReference type="RuleBase" id="RU280815"/>
    </source>
</evidence>
<dbReference type="GO" id="GO:0007219">
    <property type="term" value="P:Notch signaling pathway"/>
    <property type="evidence" value="ECO:0007669"/>
    <property type="project" value="InterPro"/>
</dbReference>
<dbReference type="PROSITE" id="PS51051">
    <property type="entry name" value="DSL"/>
    <property type="match status" value="1"/>
</dbReference>
<dbReference type="PROSITE" id="PS00022">
    <property type="entry name" value="EGF_1"/>
    <property type="match status" value="2"/>
</dbReference>
<keyword evidence="2 5" id="KW-0245">EGF-like domain</keyword>
<dbReference type="EnsemblMetazoa" id="CJA03813.1">
    <property type="protein sequence ID" value="CJA03813.1"/>
    <property type="gene ID" value="WBGene00123017"/>
</dbReference>
<dbReference type="GO" id="GO:0001708">
    <property type="term" value="P:cell fate specification"/>
    <property type="evidence" value="ECO:0007669"/>
    <property type="project" value="EnsemblMetazoa"/>
</dbReference>
<reference evidence="14" key="1">
    <citation type="submission" date="2010-08" db="EMBL/GenBank/DDBJ databases">
        <authorList>
            <consortium name="Caenorhabditis japonica Sequencing Consortium"/>
            <person name="Wilson R.K."/>
        </authorList>
    </citation>
    <scope>NUCLEOTIDE SEQUENCE [LARGE SCALE GENOMIC DNA]</scope>
    <source>
        <strain evidence="14">DF5081</strain>
    </source>
</reference>
<evidence type="ECO:0000256" key="6">
    <source>
        <dbReference type="PROSITE-ProRule" id="PRU00377"/>
    </source>
</evidence>
<evidence type="ECO:0000259" key="12">
    <source>
        <dbReference type="PROSITE" id="PS51051"/>
    </source>
</evidence>
<comment type="subcellular location">
    <subcellularLocation>
        <location evidence="7">Membrane</location>
        <topology evidence="7">Single-pass type I membrane protein</topology>
    </subcellularLocation>
</comment>
<dbReference type="SUPFAM" id="SSF57196">
    <property type="entry name" value="EGF/Laminin"/>
    <property type="match status" value="2"/>
</dbReference>
<evidence type="ECO:0000256" key="4">
    <source>
        <dbReference type="ARBA" id="ARBA00023157"/>
    </source>
</evidence>
<evidence type="ECO:0000313" key="13">
    <source>
        <dbReference type="EnsemblMetazoa" id="CJA03813.1"/>
    </source>
</evidence>
<comment type="caution">
    <text evidence="5">Lacks conserved residue(s) required for the propagation of feature annotation.</text>
</comment>
<feature type="disulfide bond" evidence="6">
    <location>
        <begin position="126"/>
        <end position="135"/>
    </location>
</feature>
<feature type="disulfide bond" evidence="6">
    <location>
        <begin position="159"/>
        <end position="168"/>
    </location>
</feature>
<dbReference type="Proteomes" id="UP000005237">
    <property type="component" value="Unassembled WGS sequence"/>
</dbReference>
<dbReference type="GO" id="GO:1905936">
    <property type="term" value="P:regulation of germ cell proliferation"/>
    <property type="evidence" value="ECO:0007669"/>
    <property type="project" value="EnsemblMetazoa"/>
</dbReference>
<comment type="function">
    <text evidence="7">Putative Notch ligand involved in the mediation of Notch signaling.</text>
</comment>
<feature type="disulfide bond" evidence="5">
    <location>
        <begin position="257"/>
        <end position="266"/>
    </location>
</feature>
<dbReference type="Gene3D" id="2.10.25.10">
    <property type="entry name" value="Laminin"/>
    <property type="match status" value="2"/>
</dbReference>
<proteinExistence type="predicted"/>
<evidence type="ECO:0000259" key="11">
    <source>
        <dbReference type="PROSITE" id="PS50026"/>
    </source>
</evidence>
<dbReference type="InterPro" id="IPR000742">
    <property type="entry name" value="EGF"/>
</dbReference>
<dbReference type="SMART" id="SM00181">
    <property type="entry name" value="EGF"/>
    <property type="match status" value="2"/>
</dbReference>
<feature type="disulfide bond" evidence="6">
    <location>
        <begin position="139"/>
        <end position="151"/>
    </location>
</feature>
<dbReference type="PROSITE" id="PS01186">
    <property type="entry name" value="EGF_2"/>
    <property type="match status" value="2"/>
</dbReference>
<keyword evidence="14" id="KW-1185">Reference proteome</keyword>
<keyword evidence="7 9" id="KW-1133">Transmembrane helix</keyword>
<feature type="signal peptide" evidence="10">
    <location>
        <begin position="1"/>
        <end position="20"/>
    </location>
</feature>
<dbReference type="AlphaFoldDB" id="A0A8R1DJ32"/>
<keyword evidence="1 7" id="KW-0217">Developmental protein</keyword>
<keyword evidence="7 9" id="KW-0812">Transmembrane</keyword>
<dbReference type="PANTHER" id="PTHR22669">
    <property type="entry name" value="DELTA/SERRATE/LAG-2 DOMAIN PROTEIN"/>
    <property type="match status" value="1"/>
</dbReference>
<dbReference type="PANTHER" id="PTHR22669:SF8">
    <property type="entry name" value="PROTEIN LAG-2"/>
    <property type="match status" value="1"/>
</dbReference>
<evidence type="ECO:0000256" key="2">
    <source>
        <dbReference type="ARBA" id="ARBA00022536"/>
    </source>
</evidence>
<evidence type="ECO:0000256" key="8">
    <source>
        <dbReference type="SAM" id="MobiDB-lite"/>
    </source>
</evidence>
<dbReference type="GO" id="GO:0110011">
    <property type="term" value="P:regulation of basement membrane organization"/>
    <property type="evidence" value="ECO:0007669"/>
    <property type="project" value="EnsemblMetazoa"/>
</dbReference>
<dbReference type="InterPro" id="IPR001774">
    <property type="entry name" value="DSL"/>
</dbReference>
<evidence type="ECO:0000256" key="10">
    <source>
        <dbReference type="SAM" id="SignalP"/>
    </source>
</evidence>
<feature type="chain" id="PRO_5035747027" description="Delta-like protein" evidence="10">
    <location>
        <begin position="21"/>
        <end position="397"/>
    </location>
</feature>
<reference evidence="13" key="2">
    <citation type="submission" date="2022-06" db="UniProtKB">
        <authorList>
            <consortium name="EnsemblMetazoa"/>
        </authorList>
    </citation>
    <scope>IDENTIFICATION</scope>
    <source>
        <strain evidence="13">DF5081</strain>
    </source>
</reference>
<feature type="domain" description="EGF-like" evidence="11">
    <location>
        <begin position="173"/>
        <end position="217"/>
    </location>
</feature>
<dbReference type="GO" id="GO:2000648">
    <property type="term" value="P:positive regulation of stem cell proliferation"/>
    <property type="evidence" value="ECO:0007669"/>
    <property type="project" value="EnsemblMetazoa"/>
</dbReference>
<dbReference type="GO" id="GO:0008406">
    <property type="term" value="P:gonad development"/>
    <property type="evidence" value="ECO:0007669"/>
    <property type="project" value="EnsemblMetazoa"/>
</dbReference>
<dbReference type="GO" id="GO:0042661">
    <property type="term" value="P:regulation of mesodermal cell fate specification"/>
    <property type="evidence" value="ECO:0007669"/>
    <property type="project" value="EnsemblMetazoa"/>
</dbReference>
<dbReference type="CDD" id="cd00053">
    <property type="entry name" value="EGF"/>
    <property type="match status" value="1"/>
</dbReference>
<evidence type="ECO:0000256" key="5">
    <source>
        <dbReference type="PROSITE-ProRule" id="PRU00076"/>
    </source>
</evidence>
<dbReference type="GO" id="GO:0043055">
    <property type="term" value="P:maintenance of dauer"/>
    <property type="evidence" value="ECO:0007669"/>
    <property type="project" value="EnsemblMetazoa"/>
</dbReference>
<dbReference type="GO" id="GO:0031253">
    <property type="term" value="C:cell projection membrane"/>
    <property type="evidence" value="ECO:0007669"/>
    <property type="project" value="EnsemblMetazoa"/>
</dbReference>
<keyword evidence="4 5" id="KW-1015">Disulfide bond</keyword>
<dbReference type="Pfam" id="PF00008">
    <property type="entry name" value="EGF"/>
    <property type="match status" value="1"/>
</dbReference>
<evidence type="ECO:0000313" key="14">
    <source>
        <dbReference type="Proteomes" id="UP000005237"/>
    </source>
</evidence>
<keyword evidence="7 9" id="KW-0472">Membrane</keyword>
<dbReference type="InterPro" id="IPR039178">
    <property type="entry name" value="Lag2"/>
</dbReference>
<evidence type="ECO:0000256" key="9">
    <source>
        <dbReference type="SAM" id="Phobius"/>
    </source>
</evidence>
<accession>A0A8R1DJ32</accession>
<protein>
    <recommendedName>
        <fullName evidence="7">Delta-like protein</fullName>
    </recommendedName>
</protein>
<dbReference type="GO" id="GO:0032809">
    <property type="term" value="C:neuronal cell body membrane"/>
    <property type="evidence" value="ECO:0007669"/>
    <property type="project" value="EnsemblMetazoa"/>
</dbReference>
<dbReference type="SMART" id="SM00051">
    <property type="entry name" value="DSL"/>
    <property type="match status" value="1"/>
</dbReference>
<organism evidence="13 14">
    <name type="scientific">Caenorhabditis japonica</name>
    <dbReference type="NCBI Taxonomy" id="281687"/>
    <lineage>
        <taxon>Eukaryota</taxon>
        <taxon>Metazoa</taxon>
        <taxon>Ecdysozoa</taxon>
        <taxon>Nematoda</taxon>
        <taxon>Chromadorea</taxon>
        <taxon>Rhabditida</taxon>
        <taxon>Rhabditina</taxon>
        <taxon>Rhabditomorpha</taxon>
        <taxon>Rhabditoidea</taxon>
        <taxon>Rhabditidae</taxon>
        <taxon>Peloderinae</taxon>
        <taxon>Caenorhabditis</taxon>
    </lineage>
</organism>
<feature type="disulfide bond" evidence="5">
    <location>
        <begin position="207"/>
        <end position="216"/>
    </location>
</feature>
<dbReference type="PROSITE" id="PS50026">
    <property type="entry name" value="EGF_3"/>
    <property type="match status" value="2"/>
</dbReference>
<feature type="transmembrane region" description="Helical" evidence="9">
    <location>
        <begin position="293"/>
        <end position="316"/>
    </location>
</feature>
<dbReference type="Gene3D" id="2.10.25.140">
    <property type="match status" value="1"/>
</dbReference>
<evidence type="ECO:0000256" key="1">
    <source>
        <dbReference type="ARBA" id="ARBA00022473"/>
    </source>
</evidence>
<dbReference type="GO" id="GO:0030431">
    <property type="term" value="P:sleep"/>
    <property type="evidence" value="ECO:0007669"/>
    <property type="project" value="EnsemblMetazoa"/>
</dbReference>
<dbReference type="Pfam" id="PF01414">
    <property type="entry name" value="DSL"/>
    <property type="match status" value="1"/>
</dbReference>
<keyword evidence="7 10" id="KW-0732">Signal</keyword>
<dbReference type="GO" id="GO:0005112">
    <property type="term" value="F:Notch binding"/>
    <property type="evidence" value="ECO:0007669"/>
    <property type="project" value="EnsemblMetazoa"/>
</dbReference>
<feature type="domain" description="DSL" evidence="12">
    <location>
        <begin position="124"/>
        <end position="168"/>
    </location>
</feature>
<name>A0A8R1DJ32_CAEJA</name>
<dbReference type="GO" id="GO:0040028">
    <property type="term" value="P:regulation of vulval development"/>
    <property type="evidence" value="ECO:0007669"/>
    <property type="project" value="EnsemblMetazoa"/>
</dbReference>
<feature type="region of interest" description="Disordered" evidence="8">
    <location>
        <begin position="377"/>
        <end position="397"/>
    </location>
</feature>
<evidence type="ECO:0000256" key="3">
    <source>
        <dbReference type="ARBA" id="ARBA00022737"/>
    </source>
</evidence>
<sequence length="397" mass="43559">MLFSLLTLLLLHVLHHATHAAMEFHQEFTSSQRVSLRFELGAADTATTPPTIFNLFPHVPKTSLIVLSEFTPVFTYSVQLISPFTRQPLGEKIQRRVELTANQPWLNDTFTTSAGVTLSVATKISCARNFFGARCDQFCDAHLAKVGRKRCDMMGRLRCDIGWMGPHCGLAVDPRKCSCQNDGVCVSARIHNGTSTVPAVEQLICECSNGFTGDKCQIPAFSQFQFNAPKPDACSAKDACLNGAQCFPNGPKVFCSCPIGYIGEFCELSLSPSTPNSVEITANTSLSASPYSYTVYTIAVVFTIMILAAACFTYKIKPMRDMALSRGQKGGPYAMPETKTMLVDPKKKKVFTIGDSVRRIEEEDRYTMAPRGATYAAIQKKPPPPTVSPPEIPHVYV</sequence>
<feature type="compositionally biased region" description="Pro residues" evidence="8">
    <location>
        <begin position="381"/>
        <end position="397"/>
    </location>
</feature>